<dbReference type="Proteomes" id="UP000290985">
    <property type="component" value="Chromosome"/>
</dbReference>
<name>A0A449B2X4_9BACT</name>
<evidence type="ECO:0008006" key="4">
    <source>
        <dbReference type="Google" id="ProtNLM"/>
    </source>
</evidence>
<organism evidence="2 3">
    <name type="scientific">Mycoplasmopsis citelli</name>
    <dbReference type="NCBI Taxonomy" id="171281"/>
    <lineage>
        <taxon>Bacteria</taxon>
        <taxon>Bacillati</taxon>
        <taxon>Mycoplasmatota</taxon>
        <taxon>Mycoplasmoidales</taxon>
        <taxon>Metamycoplasmataceae</taxon>
        <taxon>Mycoplasmopsis</taxon>
    </lineage>
</organism>
<feature type="transmembrane region" description="Helical" evidence="1">
    <location>
        <begin position="96"/>
        <end position="117"/>
    </location>
</feature>
<feature type="transmembrane region" description="Helical" evidence="1">
    <location>
        <begin position="64"/>
        <end position="84"/>
    </location>
</feature>
<keyword evidence="1" id="KW-0472">Membrane</keyword>
<protein>
    <recommendedName>
        <fullName evidence="4">Inhibitor of apoptosis-promoting Bax1</fullName>
    </recommendedName>
</protein>
<keyword evidence="1" id="KW-1133">Transmembrane helix</keyword>
<proteinExistence type="predicted"/>
<feature type="transmembrane region" description="Helical" evidence="1">
    <location>
        <begin position="191"/>
        <end position="212"/>
    </location>
</feature>
<accession>A0A449B2X4</accession>
<evidence type="ECO:0000256" key="1">
    <source>
        <dbReference type="SAM" id="Phobius"/>
    </source>
</evidence>
<feature type="transmembrane region" description="Helical" evidence="1">
    <location>
        <begin position="126"/>
        <end position="148"/>
    </location>
</feature>
<keyword evidence="1" id="KW-0812">Transmembrane</keyword>
<feature type="transmembrane region" description="Helical" evidence="1">
    <location>
        <begin position="160"/>
        <end position="179"/>
    </location>
</feature>
<dbReference type="AlphaFoldDB" id="A0A449B2X4"/>
<dbReference type="NCBIfam" id="NF045951">
    <property type="entry name" value="MAG0110_fam"/>
    <property type="match status" value="1"/>
</dbReference>
<dbReference type="EMBL" id="LR215036">
    <property type="protein sequence ID" value="VEU74905.1"/>
    <property type="molecule type" value="Genomic_DNA"/>
</dbReference>
<gene>
    <name evidence="2" type="ORF">NCTC10181_00774</name>
</gene>
<reference evidence="2 3" key="1">
    <citation type="submission" date="2019-01" db="EMBL/GenBank/DDBJ databases">
        <authorList>
            <consortium name="Pathogen Informatics"/>
        </authorList>
    </citation>
    <scope>NUCLEOTIDE SEQUENCE [LARGE SCALE GENOMIC DNA]</scope>
    <source>
        <strain evidence="2 3">NCTC10181</strain>
    </source>
</reference>
<dbReference type="RefSeq" id="WP_129725689.1">
    <property type="nucleotide sequence ID" value="NZ_LR215036.1"/>
</dbReference>
<sequence>MLNNLFNKTNQNNFQTFELNAAHKKYYAFTFLTFAISLLIFSGLIVGEFFLFDWVGKYHSDKFFYLYFVMMFAFFVYFGVSIAYGSSWKKGVGITFAFWLVVQITLPLLISSGLYYLKITGDLNEYILIAIFIIPAVIILITGALSYFGLVDLTKIKKVYITLFFVILFTFFVSLILFFTTPSTNSGFYRIVDFILPLLYTLFLSFGTFFTWRKTFQDSETLVLTDNSEIAKLAFKNGVDLFVNFALLVFYVLSIFTRRR</sequence>
<feature type="transmembrane region" description="Helical" evidence="1">
    <location>
        <begin position="241"/>
        <end position="257"/>
    </location>
</feature>
<evidence type="ECO:0000313" key="2">
    <source>
        <dbReference type="EMBL" id="VEU74905.1"/>
    </source>
</evidence>
<dbReference type="KEGG" id="mcit:NCTC10181_00774"/>
<keyword evidence="3" id="KW-1185">Reference proteome</keyword>
<feature type="transmembrane region" description="Helical" evidence="1">
    <location>
        <begin position="26"/>
        <end position="52"/>
    </location>
</feature>
<evidence type="ECO:0000313" key="3">
    <source>
        <dbReference type="Proteomes" id="UP000290985"/>
    </source>
</evidence>